<sequence>MYIIDAGGGGGGQYWVGGFLGVGGGSTSGGGIAGGFGGGGHGDGGGGDGGGGELWVQAEHFSSADPGIVKKTITRNKFSSHRGWNLKGCIFVGKLIEAMLVDGYIDDVNLVPKMSCVVVLFL</sequence>
<name>A0AAW2CPS2_9ROSI</name>
<dbReference type="Proteomes" id="UP001459277">
    <property type="component" value="Unassembled WGS sequence"/>
</dbReference>
<accession>A0AAW2CPS2</accession>
<comment type="caution">
    <text evidence="1">The sequence shown here is derived from an EMBL/GenBank/DDBJ whole genome shotgun (WGS) entry which is preliminary data.</text>
</comment>
<evidence type="ECO:0000313" key="1">
    <source>
        <dbReference type="EMBL" id="KAL0000191.1"/>
    </source>
</evidence>
<proteinExistence type="predicted"/>
<dbReference type="EMBL" id="JAZDWU010000006">
    <property type="protein sequence ID" value="KAL0000191.1"/>
    <property type="molecule type" value="Genomic_DNA"/>
</dbReference>
<gene>
    <name evidence="1" type="ORF">SO802_019793</name>
</gene>
<evidence type="ECO:0000313" key="2">
    <source>
        <dbReference type="Proteomes" id="UP001459277"/>
    </source>
</evidence>
<keyword evidence="2" id="KW-1185">Reference proteome</keyword>
<reference evidence="1 2" key="1">
    <citation type="submission" date="2024-01" db="EMBL/GenBank/DDBJ databases">
        <title>A telomere-to-telomere, gap-free genome of sweet tea (Lithocarpus litseifolius).</title>
        <authorList>
            <person name="Zhou J."/>
        </authorList>
    </citation>
    <scope>NUCLEOTIDE SEQUENCE [LARGE SCALE GENOMIC DNA]</scope>
    <source>
        <strain evidence="1">Zhou-2022a</strain>
        <tissue evidence="1">Leaf</tissue>
    </source>
</reference>
<dbReference type="AlphaFoldDB" id="A0AAW2CPS2"/>
<organism evidence="1 2">
    <name type="scientific">Lithocarpus litseifolius</name>
    <dbReference type="NCBI Taxonomy" id="425828"/>
    <lineage>
        <taxon>Eukaryota</taxon>
        <taxon>Viridiplantae</taxon>
        <taxon>Streptophyta</taxon>
        <taxon>Embryophyta</taxon>
        <taxon>Tracheophyta</taxon>
        <taxon>Spermatophyta</taxon>
        <taxon>Magnoliopsida</taxon>
        <taxon>eudicotyledons</taxon>
        <taxon>Gunneridae</taxon>
        <taxon>Pentapetalae</taxon>
        <taxon>rosids</taxon>
        <taxon>fabids</taxon>
        <taxon>Fagales</taxon>
        <taxon>Fagaceae</taxon>
        <taxon>Lithocarpus</taxon>
    </lineage>
</organism>
<protein>
    <submittedName>
        <fullName evidence="1">Uncharacterized protein</fullName>
    </submittedName>
</protein>